<gene>
    <name evidence="2" type="ORF">TPAB3V08_LOCUS1877</name>
</gene>
<dbReference type="Proteomes" id="UP001153148">
    <property type="component" value="Unassembled WGS sequence"/>
</dbReference>
<comment type="caution">
    <text evidence="2">The sequence shown here is derived from an EMBL/GenBank/DDBJ whole genome shotgun (WGS) entry which is preliminary data.</text>
</comment>
<dbReference type="Gene3D" id="2.40.10.10">
    <property type="entry name" value="Trypsin-like serine proteases"/>
    <property type="match status" value="1"/>
</dbReference>
<protein>
    <recommendedName>
        <fullName evidence="1">Peptidase S1 domain-containing protein</fullName>
    </recommendedName>
</protein>
<keyword evidence="3" id="KW-1185">Reference proteome</keyword>
<dbReference type="InterPro" id="IPR043504">
    <property type="entry name" value="Peptidase_S1_PA_chymotrypsin"/>
</dbReference>
<dbReference type="InterPro" id="IPR009003">
    <property type="entry name" value="Peptidase_S1_PA"/>
</dbReference>
<evidence type="ECO:0000313" key="3">
    <source>
        <dbReference type="Proteomes" id="UP001153148"/>
    </source>
</evidence>
<name>A0ABN7NP93_TIMPD</name>
<dbReference type="EMBL" id="CAJPIN010001802">
    <property type="protein sequence ID" value="CAG2054860.1"/>
    <property type="molecule type" value="Genomic_DNA"/>
</dbReference>
<reference evidence="2" key="1">
    <citation type="submission" date="2021-03" db="EMBL/GenBank/DDBJ databases">
        <authorList>
            <person name="Tran Van P."/>
        </authorList>
    </citation>
    <scope>NUCLEOTIDE SEQUENCE</scope>
</reference>
<evidence type="ECO:0000259" key="1">
    <source>
        <dbReference type="Pfam" id="PF00089"/>
    </source>
</evidence>
<dbReference type="Pfam" id="PF00089">
    <property type="entry name" value="Trypsin"/>
    <property type="match status" value="1"/>
</dbReference>
<evidence type="ECO:0000313" key="2">
    <source>
        <dbReference type="EMBL" id="CAG2054860.1"/>
    </source>
</evidence>
<feature type="domain" description="Peptidase S1" evidence="1">
    <location>
        <begin position="28"/>
        <end position="101"/>
    </location>
</feature>
<accession>A0ABN7NP93</accession>
<dbReference type="SUPFAM" id="SSF50494">
    <property type="entry name" value="Trypsin-like serine proteases"/>
    <property type="match status" value="1"/>
</dbReference>
<dbReference type="InterPro" id="IPR001254">
    <property type="entry name" value="Trypsin_dom"/>
</dbReference>
<organism evidence="2 3">
    <name type="scientific">Timema podura</name>
    <name type="common">Walking stick</name>
    <dbReference type="NCBI Taxonomy" id="61482"/>
    <lineage>
        <taxon>Eukaryota</taxon>
        <taxon>Metazoa</taxon>
        <taxon>Ecdysozoa</taxon>
        <taxon>Arthropoda</taxon>
        <taxon>Hexapoda</taxon>
        <taxon>Insecta</taxon>
        <taxon>Pterygota</taxon>
        <taxon>Neoptera</taxon>
        <taxon>Polyneoptera</taxon>
        <taxon>Phasmatodea</taxon>
        <taxon>Timematodea</taxon>
        <taxon>Timematoidea</taxon>
        <taxon>Timematidae</taxon>
        <taxon>Timema</taxon>
    </lineage>
</organism>
<sequence length="165" mass="18489">MKGPEFRPFTDYLCQSSRPCWFKCLGVCSSAETATVRLGSQNLRVDEEGRKSYTSREFLVHEEYNDTTLSNDIALIKLPAAVPPSPLIATLCCTSSINMGTGDDERNYPLQGVPPGDWLTCYLIESSTWVSTREWYSLSDNKTTVNQATYRDSDNVLVDNPVMLI</sequence>
<proteinExistence type="predicted"/>